<protein>
    <submittedName>
        <fullName evidence="1">Boron transporter 3</fullName>
    </submittedName>
</protein>
<dbReference type="Proteomes" id="UP001060215">
    <property type="component" value="Chromosome 1"/>
</dbReference>
<keyword evidence="2" id="KW-1185">Reference proteome</keyword>
<dbReference type="EMBL" id="CM045758">
    <property type="protein sequence ID" value="KAI8029940.1"/>
    <property type="molecule type" value="Genomic_DNA"/>
</dbReference>
<proteinExistence type="predicted"/>
<reference evidence="1 2" key="1">
    <citation type="journal article" date="2022" name="Plant J.">
        <title>Chromosome-level genome of Camellia lanceoleosa provides a valuable resource for understanding genome evolution and self-incompatibility.</title>
        <authorList>
            <person name="Gong W."/>
            <person name="Xiao S."/>
            <person name="Wang L."/>
            <person name="Liao Z."/>
            <person name="Chang Y."/>
            <person name="Mo W."/>
            <person name="Hu G."/>
            <person name="Li W."/>
            <person name="Zhao G."/>
            <person name="Zhu H."/>
            <person name="Hu X."/>
            <person name="Ji K."/>
            <person name="Xiang X."/>
            <person name="Song Q."/>
            <person name="Yuan D."/>
            <person name="Jin S."/>
            <person name="Zhang L."/>
        </authorList>
    </citation>
    <scope>NUCLEOTIDE SEQUENCE [LARGE SCALE GENOMIC DNA]</scope>
    <source>
        <strain evidence="1">SQ_2022a</strain>
    </source>
</reference>
<evidence type="ECO:0000313" key="1">
    <source>
        <dbReference type="EMBL" id="KAI8029940.1"/>
    </source>
</evidence>
<comment type="caution">
    <text evidence="1">The sequence shown here is derived from an EMBL/GenBank/DDBJ whole genome shotgun (WGS) entry which is preliminary data.</text>
</comment>
<evidence type="ECO:0000313" key="2">
    <source>
        <dbReference type="Proteomes" id="UP001060215"/>
    </source>
</evidence>
<sequence length="87" mass="9758">MLSVPPLYIVEAFIPGTMIAVLYYFDHRVASQLAQQKEFNLKKPASYHYDLLLGFLVILRGLIGIPPSNGVIPQSPMHTKSLATLRF</sequence>
<name>A0ACC0IZ33_9ERIC</name>
<organism evidence="1 2">
    <name type="scientific">Camellia lanceoleosa</name>
    <dbReference type="NCBI Taxonomy" id="1840588"/>
    <lineage>
        <taxon>Eukaryota</taxon>
        <taxon>Viridiplantae</taxon>
        <taxon>Streptophyta</taxon>
        <taxon>Embryophyta</taxon>
        <taxon>Tracheophyta</taxon>
        <taxon>Spermatophyta</taxon>
        <taxon>Magnoliopsida</taxon>
        <taxon>eudicotyledons</taxon>
        <taxon>Gunneridae</taxon>
        <taxon>Pentapetalae</taxon>
        <taxon>asterids</taxon>
        <taxon>Ericales</taxon>
        <taxon>Theaceae</taxon>
        <taxon>Camellia</taxon>
    </lineage>
</organism>
<gene>
    <name evidence="1" type="ORF">LOK49_LG01G00081</name>
</gene>
<accession>A0ACC0IZ33</accession>